<organism evidence="1 2">
    <name type="scientific">Paenibacillus aceris</name>
    <dbReference type="NCBI Taxonomy" id="869555"/>
    <lineage>
        <taxon>Bacteria</taxon>
        <taxon>Bacillati</taxon>
        <taxon>Bacillota</taxon>
        <taxon>Bacilli</taxon>
        <taxon>Bacillales</taxon>
        <taxon>Paenibacillaceae</taxon>
        <taxon>Paenibacillus</taxon>
    </lineage>
</organism>
<dbReference type="Proteomes" id="UP001519344">
    <property type="component" value="Unassembled WGS sequence"/>
</dbReference>
<evidence type="ECO:0000313" key="2">
    <source>
        <dbReference type="Proteomes" id="UP001519344"/>
    </source>
</evidence>
<gene>
    <name evidence="1" type="ORF">J2Z65_002788</name>
</gene>
<reference evidence="1 2" key="1">
    <citation type="submission" date="2021-03" db="EMBL/GenBank/DDBJ databases">
        <title>Genomic Encyclopedia of Type Strains, Phase IV (KMG-IV): sequencing the most valuable type-strain genomes for metagenomic binning, comparative biology and taxonomic classification.</title>
        <authorList>
            <person name="Goeker M."/>
        </authorList>
    </citation>
    <scope>NUCLEOTIDE SEQUENCE [LARGE SCALE GENOMIC DNA]</scope>
    <source>
        <strain evidence="1 2">DSM 24950</strain>
    </source>
</reference>
<comment type="caution">
    <text evidence="1">The sequence shown here is derived from an EMBL/GenBank/DDBJ whole genome shotgun (WGS) entry which is preliminary data.</text>
</comment>
<dbReference type="EMBL" id="JAGGKV010000006">
    <property type="protein sequence ID" value="MBP1963569.1"/>
    <property type="molecule type" value="Genomic_DNA"/>
</dbReference>
<evidence type="ECO:0000313" key="1">
    <source>
        <dbReference type="EMBL" id="MBP1963569.1"/>
    </source>
</evidence>
<sequence length="128" mass="14296">METFPLKCDIVFLQTLIGTTKAKPLKSGDAKLQGLIWHPISCPKCQPAAKTASVRLMKNDLGGAEMMGKIVLDGSMSLDVEHLIANLHLPESDILNMFSFKFNNNLLTPDESIRFIHFLKNELDKRAQ</sequence>
<protein>
    <submittedName>
        <fullName evidence="1">Uncharacterized protein</fullName>
    </submittedName>
</protein>
<keyword evidence="2" id="KW-1185">Reference proteome</keyword>
<accession>A0ABS4HY29</accession>
<name>A0ABS4HY29_9BACL</name>
<proteinExistence type="predicted"/>